<dbReference type="InterPro" id="IPR012340">
    <property type="entry name" value="NA-bd_OB-fold"/>
</dbReference>
<dbReference type="Pfam" id="PF03726">
    <property type="entry name" value="PNPase"/>
    <property type="match status" value="1"/>
</dbReference>
<keyword evidence="5" id="KW-0694">RNA-binding</keyword>
<organism evidence="7 8">
    <name type="scientific">Ditylenchus destructor</name>
    <dbReference type="NCBI Taxonomy" id="166010"/>
    <lineage>
        <taxon>Eukaryota</taxon>
        <taxon>Metazoa</taxon>
        <taxon>Ecdysozoa</taxon>
        <taxon>Nematoda</taxon>
        <taxon>Chromadorea</taxon>
        <taxon>Rhabditida</taxon>
        <taxon>Tylenchina</taxon>
        <taxon>Tylenchomorpha</taxon>
        <taxon>Sphaerularioidea</taxon>
        <taxon>Anguinidae</taxon>
        <taxon>Anguininae</taxon>
        <taxon>Ditylenchus</taxon>
    </lineage>
</organism>
<gene>
    <name evidence="7" type="ORF">DdX_00354</name>
</gene>
<dbReference type="EC" id="2.7.7.8" evidence="2"/>
<keyword evidence="3" id="KW-0808">Transferase</keyword>
<evidence type="ECO:0000256" key="4">
    <source>
        <dbReference type="ARBA" id="ARBA00022695"/>
    </source>
</evidence>
<dbReference type="AlphaFoldDB" id="A0AAD4RAA3"/>
<dbReference type="InterPro" id="IPR001247">
    <property type="entry name" value="ExoRNase_PH_dom1"/>
</dbReference>
<dbReference type="GO" id="GO:0003723">
    <property type="term" value="F:RNA binding"/>
    <property type="evidence" value="ECO:0007669"/>
    <property type="project" value="UniProtKB-KW"/>
</dbReference>
<dbReference type="InterPro" id="IPR036612">
    <property type="entry name" value="KH_dom_type_1_sf"/>
</dbReference>
<dbReference type="Gene3D" id="3.30.1370.10">
    <property type="entry name" value="K Homology domain, type 1"/>
    <property type="match status" value="1"/>
</dbReference>
<evidence type="ECO:0000313" key="7">
    <source>
        <dbReference type="EMBL" id="KAI1728193.1"/>
    </source>
</evidence>
<keyword evidence="8" id="KW-1185">Reference proteome</keyword>
<dbReference type="InterPro" id="IPR027408">
    <property type="entry name" value="PNPase/RNase_PH_dom_sf"/>
</dbReference>
<dbReference type="InterPro" id="IPR036345">
    <property type="entry name" value="ExoRNase_PH_dom2_sf"/>
</dbReference>
<sequence>MATAWKRVKKLTEVAELSSGPMTFLTGHMARFADGSVELRHKDSSILGTVATAMSKESESSSRPSFLNLTVDCRQSAAAIGRIPTNYLRRELTTDQDTAISRIIDRSARPCFYATYPHKCHIVCKPFAIDDDGDVSVLGVNVASAALAISSIPLRSIFAATRVCMKDSEVFVNPSRDCLKDCDMNLLLTGTDQDKVIMLEMEGKQIKRDKFIECIDKGSVEIRKIIEVIRRLASGSGKEKIETPKDEIDEEIVELCRRCENGVHSILTDYTHDKYSRDQALKEVKSEWLKTVQEETTAFSDDILSEAYSRYVKKMIRRITMETGVRVDGRRLDEVRPIEISVDIAKKLHGSAIFTRGQSQVFATVTFDSPEAAFHSDVVAQLLGAQQRKSFMLSYEFPQFAVGEIAEGRFGANRREIGHALLAEKALKNVLPKDFPYTIRVSSQVLESNGSTSMAAALAGIAIGMLSDENENGENKNYVLLTDLFGMEDHFGEMDFKVAGTTNGFTAMQLDLKNQGLTRDQMQEALIKSEAGIAHILSKMNEAIPKPRDPMKPNVPVIEVMELPPNHRRELLFRAGGYQAKLIRSETGVEITPEEEKSLCFVAPNADKLTKAKEMALKAMKELNDEDYLFGQIYKAEIAAIQENGIMVSLKPGTKPILLRNSDLSNQRIAHASVLGLEVGQQINVRYFGRDQKGFHRITRKLLNTTELPVQSHFARPERGGKR</sequence>
<comment type="caution">
    <text evidence="7">The sequence shown here is derived from an EMBL/GenBank/DDBJ whole genome shotgun (WGS) entry which is preliminary data.</text>
</comment>
<dbReference type="SUPFAM" id="SSF55666">
    <property type="entry name" value="Ribonuclease PH domain 2-like"/>
    <property type="match status" value="2"/>
</dbReference>
<dbReference type="SUPFAM" id="SSF54211">
    <property type="entry name" value="Ribosomal protein S5 domain 2-like"/>
    <property type="match status" value="2"/>
</dbReference>
<dbReference type="PROSITE" id="PS50126">
    <property type="entry name" value="S1"/>
    <property type="match status" value="1"/>
</dbReference>
<feature type="domain" description="S1 motif" evidence="6">
    <location>
        <begin position="631"/>
        <end position="701"/>
    </location>
</feature>
<keyword evidence="4" id="KW-0548">Nucleotidyltransferase</keyword>
<dbReference type="Pfam" id="PF03725">
    <property type="entry name" value="RNase_PH_C"/>
    <property type="match status" value="1"/>
</dbReference>
<comment type="similarity">
    <text evidence="1">Belongs to the polyribonucleotide nucleotidyltransferase family.</text>
</comment>
<dbReference type="Gene3D" id="2.40.50.140">
    <property type="entry name" value="Nucleic acid-binding proteins"/>
    <property type="match status" value="1"/>
</dbReference>
<evidence type="ECO:0000256" key="1">
    <source>
        <dbReference type="ARBA" id="ARBA00007404"/>
    </source>
</evidence>
<dbReference type="Proteomes" id="UP001201812">
    <property type="component" value="Unassembled WGS sequence"/>
</dbReference>
<evidence type="ECO:0000256" key="3">
    <source>
        <dbReference type="ARBA" id="ARBA00022679"/>
    </source>
</evidence>
<dbReference type="InterPro" id="IPR020568">
    <property type="entry name" value="Ribosomal_Su5_D2-typ_SF"/>
</dbReference>
<dbReference type="EMBL" id="JAKKPZ010000001">
    <property type="protein sequence ID" value="KAI1728193.1"/>
    <property type="molecule type" value="Genomic_DNA"/>
</dbReference>
<dbReference type="GO" id="GO:0005739">
    <property type="term" value="C:mitochondrion"/>
    <property type="evidence" value="ECO:0007669"/>
    <property type="project" value="TreeGrafter"/>
</dbReference>
<evidence type="ECO:0000256" key="2">
    <source>
        <dbReference type="ARBA" id="ARBA00012416"/>
    </source>
</evidence>
<proteinExistence type="inferred from homology"/>
<dbReference type="NCBIfam" id="NF008805">
    <property type="entry name" value="PRK11824.1"/>
    <property type="match status" value="1"/>
</dbReference>
<dbReference type="GO" id="GO:0000965">
    <property type="term" value="P:mitochondrial RNA 3'-end processing"/>
    <property type="evidence" value="ECO:0007669"/>
    <property type="project" value="TreeGrafter"/>
</dbReference>
<evidence type="ECO:0000313" key="8">
    <source>
        <dbReference type="Proteomes" id="UP001201812"/>
    </source>
</evidence>
<name>A0AAD4RAA3_9BILA</name>
<dbReference type="InterPro" id="IPR036456">
    <property type="entry name" value="PNPase_PH_RNA-bd_sf"/>
</dbReference>
<dbReference type="Gene3D" id="3.30.230.70">
    <property type="entry name" value="GHMP Kinase, N-terminal domain"/>
    <property type="match status" value="2"/>
</dbReference>
<dbReference type="GO" id="GO:0000175">
    <property type="term" value="F:3'-5'-RNA exonuclease activity"/>
    <property type="evidence" value="ECO:0007669"/>
    <property type="project" value="TreeGrafter"/>
</dbReference>
<dbReference type="GO" id="GO:0005829">
    <property type="term" value="C:cytosol"/>
    <property type="evidence" value="ECO:0007669"/>
    <property type="project" value="TreeGrafter"/>
</dbReference>
<dbReference type="PANTHER" id="PTHR11252">
    <property type="entry name" value="POLYRIBONUCLEOTIDE NUCLEOTIDYLTRANSFERASE"/>
    <property type="match status" value="1"/>
</dbReference>
<accession>A0AAD4RAA3</accession>
<dbReference type="InterPro" id="IPR003029">
    <property type="entry name" value="S1_domain"/>
</dbReference>
<protein>
    <recommendedName>
        <fullName evidence="2">polyribonucleotide nucleotidyltransferase</fullName>
        <ecNumber evidence="2">2.7.7.8</ecNumber>
    </recommendedName>
</protein>
<evidence type="ECO:0000259" key="6">
    <source>
        <dbReference type="PROSITE" id="PS50126"/>
    </source>
</evidence>
<dbReference type="InterPro" id="IPR015847">
    <property type="entry name" value="ExoRNase_PH_dom2"/>
</dbReference>
<evidence type="ECO:0000256" key="5">
    <source>
        <dbReference type="ARBA" id="ARBA00022884"/>
    </source>
</evidence>
<reference evidence="7" key="1">
    <citation type="submission" date="2022-01" db="EMBL/GenBank/DDBJ databases">
        <title>Genome Sequence Resource for Two Populations of Ditylenchus destructor, the Migratory Endoparasitic Phytonematode.</title>
        <authorList>
            <person name="Zhang H."/>
            <person name="Lin R."/>
            <person name="Xie B."/>
        </authorList>
    </citation>
    <scope>NUCLEOTIDE SEQUENCE</scope>
    <source>
        <strain evidence="7">BazhouSP</strain>
    </source>
</reference>
<dbReference type="GO" id="GO:0000958">
    <property type="term" value="P:mitochondrial mRNA catabolic process"/>
    <property type="evidence" value="ECO:0007669"/>
    <property type="project" value="TreeGrafter"/>
</dbReference>
<dbReference type="SUPFAM" id="SSF46915">
    <property type="entry name" value="Polynucleotide phosphorylase/guanosine pentaphosphate synthase (PNPase/GPSI), domain 3"/>
    <property type="match status" value="1"/>
</dbReference>
<dbReference type="GO" id="GO:0004654">
    <property type="term" value="F:polyribonucleotide nucleotidyltransferase activity"/>
    <property type="evidence" value="ECO:0007669"/>
    <property type="project" value="UniProtKB-EC"/>
</dbReference>
<dbReference type="InterPro" id="IPR015848">
    <property type="entry name" value="PNPase_PH_RNA-bd_bac/org-type"/>
</dbReference>
<dbReference type="InterPro" id="IPR012162">
    <property type="entry name" value="PNPase"/>
</dbReference>
<dbReference type="Pfam" id="PF01138">
    <property type="entry name" value="RNase_PH"/>
    <property type="match status" value="2"/>
</dbReference>
<dbReference type="PANTHER" id="PTHR11252:SF0">
    <property type="entry name" value="POLYRIBONUCLEOTIDE NUCLEOTIDYLTRANSFERASE 1, MITOCHONDRIAL"/>
    <property type="match status" value="1"/>
</dbReference>